<evidence type="ECO:0000313" key="3">
    <source>
        <dbReference type="Proteomes" id="UP001497482"/>
    </source>
</evidence>
<evidence type="ECO:0000313" key="2">
    <source>
        <dbReference type="EMBL" id="CAL1581903.1"/>
    </source>
</evidence>
<proteinExistence type="predicted"/>
<protein>
    <submittedName>
        <fullName evidence="2">Uncharacterized protein</fullName>
    </submittedName>
</protein>
<feature type="region of interest" description="Disordered" evidence="1">
    <location>
        <begin position="89"/>
        <end position="109"/>
    </location>
</feature>
<dbReference type="EMBL" id="OZ035837">
    <property type="protein sequence ID" value="CAL1581903.1"/>
    <property type="molecule type" value="Genomic_DNA"/>
</dbReference>
<organism evidence="2 3">
    <name type="scientific">Knipowitschia caucasica</name>
    <name type="common">Caucasian dwarf goby</name>
    <name type="synonym">Pomatoschistus caucasicus</name>
    <dbReference type="NCBI Taxonomy" id="637954"/>
    <lineage>
        <taxon>Eukaryota</taxon>
        <taxon>Metazoa</taxon>
        <taxon>Chordata</taxon>
        <taxon>Craniata</taxon>
        <taxon>Vertebrata</taxon>
        <taxon>Euteleostomi</taxon>
        <taxon>Actinopterygii</taxon>
        <taxon>Neopterygii</taxon>
        <taxon>Teleostei</taxon>
        <taxon>Neoteleostei</taxon>
        <taxon>Acanthomorphata</taxon>
        <taxon>Gobiaria</taxon>
        <taxon>Gobiiformes</taxon>
        <taxon>Gobioidei</taxon>
        <taxon>Gobiidae</taxon>
        <taxon>Gobiinae</taxon>
        <taxon>Knipowitschia</taxon>
    </lineage>
</organism>
<reference evidence="2 3" key="1">
    <citation type="submission" date="2024-04" db="EMBL/GenBank/DDBJ databases">
        <authorList>
            <person name="Waldvogel A.-M."/>
            <person name="Schoenle A."/>
        </authorList>
    </citation>
    <scope>NUCLEOTIDE SEQUENCE [LARGE SCALE GENOMIC DNA]</scope>
</reference>
<gene>
    <name evidence="2" type="ORF">KC01_LOCUS12616</name>
</gene>
<accession>A0AAV2K0C9</accession>
<sequence length="185" mass="20349">MLRGPSRFLFPVGLSGSRQLQITDRSVWDAPNSPSLLTPPPPLQQLRAISTTERIVGGRATNSNNTGAKIQLQKTTLLRLEKLIRQSLSAGDGQRTDDNTYSADRSQHSLTTDRLKAHWPLRALRRCCLTESPGSQSELKRAAISSPVAPGVPCQPDQPLRTMTPQPQSFGCLYDKTVKCFLLAE</sequence>
<dbReference type="Proteomes" id="UP001497482">
    <property type="component" value="Chromosome 15"/>
</dbReference>
<dbReference type="AlphaFoldDB" id="A0AAV2K0C9"/>
<keyword evidence="3" id="KW-1185">Reference proteome</keyword>
<name>A0AAV2K0C9_KNICA</name>
<evidence type="ECO:0000256" key="1">
    <source>
        <dbReference type="SAM" id="MobiDB-lite"/>
    </source>
</evidence>